<keyword evidence="2" id="KW-1185">Reference proteome</keyword>
<dbReference type="RefSeq" id="WP_068376545.1">
    <property type="nucleotide sequence ID" value="NZ_LSNE01000005.1"/>
</dbReference>
<dbReference type="Proteomes" id="UP000070299">
    <property type="component" value="Unassembled WGS sequence"/>
</dbReference>
<accession>A0A136A257</accession>
<gene>
    <name evidence="1" type="ORF">AX660_14315</name>
</gene>
<reference evidence="2" key="1">
    <citation type="submission" date="2016-02" db="EMBL/GenBank/DDBJ databases">
        <authorList>
            <person name="Schultz-Johansen M."/>
            <person name="Glaring M.A."/>
            <person name="Bech P.K."/>
            <person name="Stougaard P."/>
        </authorList>
    </citation>
    <scope>NUCLEOTIDE SEQUENCE [LARGE SCALE GENOMIC DNA]</scope>
    <source>
        <strain evidence="2">S66</strain>
    </source>
</reference>
<dbReference type="Pfam" id="PF09912">
    <property type="entry name" value="DUF2141"/>
    <property type="match status" value="1"/>
</dbReference>
<dbReference type="EMBL" id="LSNE01000005">
    <property type="protein sequence ID" value="KXI29312.1"/>
    <property type="molecule type" value="Genomic_DNA"/>
</dbReference>
<comment type="caution">
    <text evidence="1">The sequence shown here is derived from an EMBL/GenBank/DDBJ whole genome shotgun (WGS) entry which is preliminary data.</text>
</comment>
<name>A0A136A257_9ALTE</name>
<sequence length="149" mass="16764">MSILLFLKLSNLSAAQLTLTIQNSDKTAGILYVALFDFADLQNPQLSWDDMRDISKLQHVMSENDEALELSIGQLDSGLMCIRVFLDLNQNQQLDRSSLGFPLEPVGFANNPSLAFGEPSPAEVCFELGADDNQHNIRLRQKKQQRKRK</sequence>
<evidence type="ECO:0000313" key="2">
    <source>
        <dbReference type="Proteomes" id="UP000070299"/>
    </source>
</evidence>
<evidence type="ECO:0000313" key="1">
    <source>
        <dbReference type="EMBL" id="KXI29312.1"/>
    </source>
</evidence>
<dbReference type="STRING" id="1799789.AX660_14315"/>
<dbReference type="InterPro" id="IPR018673">
    <property type="entry name" value="DUF2141"/>
</dbReference>
<evidence type="ECO:0008006" key="3">
    <source>
        <dbReference type="Google" id="ProtNLM"/>
    </source>
</evidence>
<proteinExistence type="predicted"/>
<organism evidence="1 2">
    <name type="scientific">Paraglaciecola hydrolytica</name>
    <dbReference type="NCBI Taxonomy" id="1799789"/>
    <lineage>
        <taxon>Bacteria</taxon>
        <taxon>Pseudomonadati</taxon>
        <taxon>Pseudomonadota</taxon>
        <taxon>Gammaproteobacteria</taxon>
        <taxon>Alteromonadales</taxon>
        <taxon>Alteromonadaceae</taxon>
        <taxon>Paraglaciecola</taxon>
    </lineage>
</organism>
<protein>
    <recommendedName>
        <fullName evidence="3">DUF2141 domain-containing protein</fullName>
    </recommendedName>
</protein>
<dbReference type="AlphaFoldDB" id="A0A136A257"/>